<dbReference type="GO" id="GO:0005829">
    <property type="term" value="C:cytosol"/>
    <property type="evidence" value="ECO:0007669"/>
    <property type="project" value="TreeGrafter"/>
</dbReference>
<dbReference type="OrthoDB" id="271711at2"/>
<evidence type="ECO:0000256" key="5">
    <source>
        <dbReference type="ARBA" id="ARBA00023027"/>
    </source>
</evidence>
<evidence type="ECO:0000256" key="2">
    <source>
        <dbReference type="ARBA" id="ARBA00012939"/>
    </source>
</evidence>
<evidence type="ECO:0000259" key="8">
    <source>
        <dbReference type="Pfam" id="PF08125"/>
    </source>
</evidence>
<feature type="binding site" evidence="6">
    <location>
        <begin position="3"/>
        <end position="14"/>
    </location>
    <ligand>
        <name>NAD(+)</name>
        <dbReference type="ChEBI" id="CHEBI:57540"/>
    </ligand>
</feature>
<dbReference type="PROSITE" id="PS00974">
    <property type="entry name" value="MANNITOL_DHGENASE"/>
    <property type="match status" value="1"/>
</dbReference>
<gene>
    <name evidence="6" type="primary">mtlD</name>
    <name evidence="9" type="ORF">D9V73_02715</name>
</gene>
<dbReference type="EC" id="1.1.1.17" evidence="2 6"/>
<dbReference type="PRINTS" id="PR00084">
    <property type="entry name" value="MTLDHDRGNASE"/>
</dbReference>
<evidence type="ECO:0000256" key="1">
    <source>
        <dbReference type="ARBA" id="ARBA00006541"/>
    </source>
</evidence>
<keyword evidence="5 6" id="KW-0520">NAD</keyword>
<keyword evidence="4 6" id="KW-0560">Oxidoreductase</keyword>
<evidence type="ECO:0000256" key="6">
    <source>
        <dbReference type="HAMAP-Rule" id="MF_00196"/>
    </source>
</evidence>
<evidence type="ECO:0000256" key="4">
    <source>
        <dbReference type="ARBA" id="ARBA00023002"/>
    </source>
</evidence>
<organism evidence="9 10">
    <name type="scientific">Buchnera aphidicola subsp. Melaphis rhois</name>
    <dbReference type="NCBI Taxonomy" id="118103"/>
    <lineage>
        <taxon>Bacteria</taxon>
        <taxon>Pseudomonadati</taxon>
        <taxon>Pseudomonadota</taxon>
        <taxon>Gammaproteobacteria</taxon>
        <taxon>Enterobacterales</taxon>
        <taxon>Erwiniaceae</taxon>
        <taxon>Buchnera</taxon>
    </lineage>
</organism>
<dbReference type="RefSeq" id="WP_158336735.1">
    <property type="nucleotide sequence ID" value="NZ_CP033004.1"/>
</dbReference>
<dbReference type="SUPFAM" id="SSF51735">
    <property type="entry name" value="NAD(P)-binding Rossmann-fold domains"/>
    <property type="match status" value="1"/>
</dbReference>
<sequence length="389" mass="44143">MKALHFGAGNIGRGFIGQILVHSGFDLTFSDINKEIVDTINMYKSYEIEILGDTSYLDKIDGIKAIYVNDPKIIPIIAEMDIITISVGANVISSLANLISKGIIYKIQNKKNNLVNILACENLFRCSSVLKQRVLNVLSIEYHEYLEKNVGFVDTVVDRIVSFNNTKKNKILFVRVEEFKEIICDINQFKGSIPNIINMKLSSNLDAYSERKLFTLNTGHAITAYLGLLYGYNNIYNAILDHDIYNIVYGAMKESGNVLKFRYGLNENKHSNYINSILHRFKNSFLVDDLIRVSRNPLRKLSNNDRLIKPILGTLEYKCSNINLVKGVAAALCYENNKDVEAVKLNFLINSKGINYVLSEISGLDLALPVVTLITEYFYFFKKLCIRKI</sequence>
<reference evidence="9 10" key="1">
    <citation type="submission" date="2018-10" db="EMBL/GenBank/DDBJ databases">
        <title>Comparative functional genomics of the obligate endosymbiont Buchnera aphidicola.</title>
        <authorList>
            <person name="Chong R.A."/>
        </authorList>
    </citation>
    <scope>NUCLEOTIDE SEQUENCE [LARGE SCALE GENOMIC DNA]</scope>
    <source>
        <strain evidence="9 10">Mrh</strain>
    </source>
</reference>
<dbReference type="Pfam" id="PF01232">
    <property type="entry name" value="Mannitol_dh"/>
    <property type="match status" value="1"/>
</dbReference>
<evidence type="ECO:0000313" key="9">
    <source>
        <dbReference type="EMBL" id="QCI23525.1"/>
    </source>
</evidence>
<dbReference type="AlphaFoldDB" id="A0A4D6YGP4"/>
<dbReference type="NCBIfam" id="NF002650">
    <property type="entry name" value="PRK02318.2-2"/>
    <property type="match status" value="1"/>
</dbReference>
<dbReference type="EMBL" id="CP033004">
    <property type="protein sequence ID" value="QCI23525.1"/>
    <property type="molecule type" value="Genomic_DNA"/>
</dbReference>
<evidence type="ECO:0000259" key="7">
    <source>
        <dbReference type="Pfam" id="PF01232"/>
    </source>
</evidence>
<dbReference type="GO" id="GO:0019592">
    <property type="term" value="P:mannitol catabolic process"/>
    <property type="evidence" value="ECO:0007669"/>
    <property type="project" value="TreeGrafter"/>
</dbReference>
<dbReference type="InterPro" id="IPR013118">
    <property type="entry name" value="Mannitol_DH_C"/>
</dbReference>
<dbReference type="GO" id="GO:0008926">
    <property type="term" value="F:mannitol-1-phosphate 5-dehydrogenase activity"/>
    <property type="evidence" value="ECO:0007669"/>
    <property type="project" value="UniProtKB-UniRule"/>
</dbReference>
<comment type="similarity">
    <text evidence="1 6">Belongs to the mannitol dehydrogenase family.</text>
</comment>
<dbReference type="InterPro" id="IPR008927">
    <property type="entry name" value="6-PGluconate_DH-like_C_sf"/>
</dbReference>
<feature type="domain" description="Mannitol dehydrogenase N-terminal" evidence="7">
    <location>
        <begin position="1"/>
        <end position="196"/>
    </location>
</feature>
<evidence type="ECO:0000313" key="10">
    <source>
        <dbReference type="Proteomes" id="UP000298566"/>
    </source>
</evidence>
<dbReference type="InterPro" id="IPR036291">
    <property type="entry name" value="NAD(P)-bd_dom_sf"/>
</dbReference>
<name>A0A4D6YGP4_BUCMH</name>
<dbReference type="PANTHER" id="PTHR30524:SF0">
    <property type="entry name" value="ALTRONATE OXIDOREDUCTASE-RELATED"/>
    <property type="match status" value="1"/>
</dbReference>
<accession>A0A4D6YGP4</accession>
<dbReference type="PANTHER" id="PTHR30524">
    <property type="entry name" value="MANNITOL-1-PHOSPHATE 5-DEHYDROGENASE"/>
    <property type="match status" value="1"/>
</dbReference>
<dbReference type="InterPro" id="IPR000669">
    <property type="entry name" value="Mannitol_DH"/>
</dbReference>
<dbReference type="Proteomes" id="UP000298566">
    <property type="component" value="Chromosome"/>
</dbReference>
<dbReference type="Pfam" id="PF08125">
    <property type="entry name" value="Mannitol_dh_C"/>
    <property type="match status" value="1"/>
</dbReference>
<comment type="catalytic activity">
    <reaction evidence="6">
        <text>D-mannitol 1-phosphate + NAD(+) = beta-D-fructose 6-phosphate + NADH + H(+)</text>
        <dbReference type="Rhea" id="RHEA:19661"/>
        <dbReference type="ChEBI" id="CHEBI:15378"/>
        <dbReference type="ChEBI" id="CHEBI:57540"/>
        <dbReference type="ChEBI" id="CHEBI:57634"/>
        <dbReference type="ChEBI" id="CHEBI:57945"/>
        <dbReference type="ChEBI" id="CHEBI:61381"/>
        <dbReference type="EC" id="1.1.1.17"/>
    </reaction>
</comment>
<dbReference type="Gene3D" id="3.40.50.720">
    <property type="entry name" value="NAD(P)-binding Rossmann-like Domain"/>
    <property type="match status" value="1"/>
</dbReference>
<feature type="domain" description="Mannitol dehydrogenase C-terminal" evidence="8">
    <location>
        <begin position="204"/>
        <end position="345"/>
    </location>
</feature>
<dbReference type="InterPro" id="IPR023028">
    <property type="entry name" value="Mannitol_1_phos_5_DH"/>
</dbReference>
<evidence type="ECO:0000256" key="3">
    <source>
        <dbReference type="ARBA" id="ARBA00016219"/>
    </source>
</evidence>
<dbReference type="InterPro" id="IPR023027">
    <property type="entry name" value="Mannitol_DH_CS"/>
</dbReference>
<dbReference type="NCBIfam" id="NF002646">
    <property type="entry name" value="PRK02318.1-2"/>
    <property type="match status" value="1"/>
</dbReference>
<dbReference type="Gene3D" id="1.10.1040.10">
    <property type="entry name" value="N-(1-d-carboxylethyl)-l-norvaline Dehydrogenase, domain 2"/>
    <property type="match status" value="1"/>
</dbReference>
<dbReference type="InterPro" id="IPR013131">
    <property type="entry name" value="Mannitol_DH_N"/>
</dbReference>
<protein>
    <recommendedName>
        <fullName evidence="3 6">Mannitol-1-phosphate 5-dehydrogenase</fullName>
        <ecNumber evidence="2 6">1.1.1.17</ecNumber>
    </recommendedName>
</protein>
<proteinExistence type="inferred from homology"/>
<dbReference type="HAMAP" id="MF_00196">
    <property type="entry name" value="Mannitol_dehydrog"/>
    <property type="match status" value="1"/>
</dbReference>
<dbReference type="SUPFAM" id="SSF48179">
    <property type="entry name" value="6-phosphogluconate dehydrogenase C-terminal domain-like"/>
    <property type="match status" value="1"/>
</dbReference>
<dbReference type="InterPro" id="IPR013328">
    <property type="entry name" value="6PGD_dom2"/>
</dbReference>